<dbReference type="AlphaFoldDB" id="A0A1B1BLR6"/>
<dbReference type="EMBL" id="CP016282">
    <property type="protein sequence ID" value="ANP73607.1"/>
    <property type="molecule type" value="Genomic_DNA"/>
</dbReference>
<evidence type="ECO:0000313" key="4">
    <source>
        <dbReference type="EMBL" id="ANP73607.1"/>
    </source>
</evidence>
<dbReference type="KEGG" id="cart:PA27867_2667"/>
<evidence type="ECO:0000256" key="2">
    <source>
        <dbReference type="SAM" id="MobiDB-lite"/>
    </source>
</evidence>
<name>A0A1B1BLR6_9MICO</name>
<accession>A0A1B1BLR6</accession>
<feature type="region of interest" description="Disordered" evidence="2">
    <location>
        <begin position="1"/>
        <end position="21"/>
    </location>
</feature>
<feature type="domain" description="Flavin reductase like" evidence="3">
    <location>
        <begin position="36"/>
        <end position="178"/>
    </location>
</feature>
<evidence type="ECO:0000259" key="3">
    <source>
        <dbReference type="SMART" id="SM00903"/>
    </source>
</evidence>
<dbReference type="SUPFAM" id="SSF50475">
    <property type="entry name" value="FMN-binding split barrel"/>
    <property type="match status" value="1"/>
</dbReference>
<dbReference type="STRING" id="670052.PA27867_2667"/>
<sequence>MQQTDPRPTTTDVPVPVPADAPGTAIFDPAELRRALAGMATSVTLVTTTMNGTAYGFTANSFTSVSVTPPLVAVFLAETAESYPAFARTDHVAINILADDQGDVARHFATKGIDKFSAVTLHGDYDRVPVVTGAQASLLGQVHERWTVGDHLMIIVQVDEVIRTERIPLVYQNREFRKLV</sequence>
<dbReference type="RefSeq" id="WP_157109231.1">
    <property type="nucleotide sequence ID" value="NZ_CP016282.1"/>
</dbReference>
<dbReference type="SMART" id="SM00903">
    <property type="entry name" value="Flavin_Reduct"/>
    <property type="match status" value="1"/>
</dbReference>
<dbReference type="GO" id="GO:0006208">
    <property type="term" value="P:pyrimidine nucleobase catabolic process"/>
    <property type="evidence" value="ECO:0007669"/>
    <property type="project" value="TreeGrafter"/>
</dbReference>
<dbReference type="InterPro" id="IPR012349">
    <property type="entry name" value="Split_barrel_FMN-bd"/>
</dbReference>
<reference evidence="4 5" key="1">
    <citation type="submission" date="2016-06" db="EMBL/GenBank/DDBJ databases">
        <title>Genome sequencing of Cryobacterium arcticum PAMC 27867.</title>
        <authorList>
            <person name="Lee J."/>
            <person name="Kim O.-S."/>
        </authorList>
    </citation>
    <scope>NUCLEOTIDE SEQUENCE [LARGE SCALE GENOMIC DNA]</scope>
    <source>
        <strain evidence="4 5">PAMC 27867</strain>
    </source>
</reference>
<dbReference type="PANTHER" id="PTHR30466:SF1">
    <property type="entry name" value="FMN REDUCTASE (NADH) RUTF"/>
    <property type="match status" value="1"/>
</dbReference>
<evidence type="ECO:0000313" key="5">
    <source>
        <dbReference type="Proteomes" id="UP000092582"/>
    </source>
</evidence>
<dbReference type="Pfam" id="PF01613">
    <property type="entry name" value="Flavin_Reduct"/>
    <property type="match status" value="1"/>
</dbReference>
<dbReference type="InterPro" id="IPR050268">
    <property type="entry name" value="NADH-dep_flavin_reductase"/>
</dbReference>
<proteinExistence type="predicted"/>
<dbReference type="OrthoDB" id="9792858at2"/>
<keyword evidence="5" id="KW-1185">Reference proteome</keyword>
<keyword evidence="1" id="KW-0560">Oxidoreductase</keyword>
<dbReference type="Gene3D" id="2.30.110.10">
    <property type="entry name" value="Electron Transport, Fmn-binding Protein, Chain A"/>
    <property type="match status" value="1"/>
</dbReference>
<protein>
    <recommendedName>
        <fullName evidence="3">Flavin reductase like domain-containing protein</fullName>
    </recommendedName>
</protein>
<dbReference type="InterPro" id="IPR002563">
    <property type="entry name" value="Flavin_Rdtase-like_dom"/>
</dbReference>
<gene>
    <name evidence="4" type="ORF">PA27867_2667</name>
</gene>
<evidence type="ECO:0000256" key="1">
    <source>
        <dbReference type="ARBA" id="ARBA00023002"/>
    </source>
</evidence>
<dbReference type="GO" id="GO:0010181">
    <property type="term" value="F:FMN binding"/>
    <property type="evidence" value="ECO:0007669"/>
    <property type="project" value="InterPro"/>
</dbReference>
<dbReference type="GO" id="GO:0042602">
    <property type="term" value="F:riboflavin reductase (NADPH) activity"/>
    <property type="evidence" value="ECO:0007669"/>
    <property type="project" value="TreeGrafter"/>
</dbReference>
<organism evidence="4 5">
    <name type="scientific">Cryobacterium arcticum</name>
    <dbReference type="NCBI Taxonomy" id="670052"/>
    <lineage>
        <taxon>Bacteria</taxon>
        <taxon>Bacillati</taxon>
        <taxon>Actinomycetota</taxon>
        <taxon>Actinomycetes</taxon>
        <taxon>Micrococcales</taxon>
        <taxon>Microbacteriaceae</taxon>
        <taxon>Cryobacterium</taxon>
    </lineage>
</organism>
<dbReference type="PANTHER" id="PTHR30466">
    <property type="entry name" value="FLAVIN REDUCTASE"/>
    <property type="match status" value="1"/>
</dbReference>
<dbReference type="Proteomes" id="UP000092582">
    <property type="component" value="Chromosome 1"/>
</dbReference>